<accession>A0A6C0DIX2</accession>
<protein>
    <recommendedName>
        <fullName evidence="2">Glycosyl transferase family 11</fullName>
    </recommendedName>
</protein>
<proteinExistence type="predicted"/>
<evidence type="ECO:0008006" key="2">
    <source>
        <dbReference type="Google" id="ProtNLM"/>
    </source>
</evidence>
<evidence type="ECO:0000313" key="1">
    <source>
        <dbReference type="EMBL" id="QHT16371.1"/>
    </source>
</evidence>
<name>A0A6C0DIX2_9ZZZZ</name>
<reference evidence="1" key="1">
    <citation type="journal article" date="2020" name="Nature">
        <title>Giant virus diversity and host interactions through global metagenomics.</title>
        <authorList>
            <person name="Schulz F."/>
            <person name="Roux S."/>
            <person name="Paez-Espino D."/>
            <person name="Jungbluth S."/>
            <person name="Walsh D.A."/>
            <person name="Denef V.J."/>
            <person name="McMahon K.D."/>
            <person name="Konstantinidis K.T."/>
            <person name="Eloe-Fadrosh E.A."/>
            <person name="Kyrpides N.C."/>
            <person name="Woyke T."/>
        </authorList>
    </citation>
    <scope>NUCLEOTIDE SEQUENCE</scope>
    <source>
        <strain evidence="1">GVMAG-M-3300023174-182</strain>
    </source>
</reference>
<organism evidence="1">
    <name type="scientific">viral metagenome</name>
    <dbReference type="NCBI Taxonomy" id="1070528"/>
    <lineage>
        <taxon>unclassified sequences</taxon>
        <taxon>metagenomes</taxon>
        <taxon>organismal metagenomes</taxon>
    </lineage>
</organism>
<dbReference type="EMBL" id="MN739622">
    <property type="protein sequence ID" value="QHT16371.1"/>
    <property type="molecule type" value="Genomic_DNA"/>
</dbReference>
<sequence>MEVNFVILGRLGNDIYRYIASVIVCILYNGNYLVNQFQSSNLSDEEFYNIFISKSHKNQKLSSVNMVGYYQHDGIYNHYKESIIDFIKNHPSHYVLTDGVTAGDLNTQQFFIIDILMTPPNFSKRFKYVLHLRLEDFVTHNLYIKKERIVDLLNRLDIDDDICIVCNKPKTEFEFSYINYIQDFLREKNINTIFESNDVLTDYYIMKEAEILICSKSTLSWCAAFFSDKIKTCYFPDYDVDQPDTMTCKSPIYNTILY</sequence>
<dbReference type="AlphaFoldDB" id="A0A6C0DIX2"/>